<protein>
    <submittedName>
        <fullName evidence="2">Uncharacterized protein</fullName>
    </submittedName>
</protein>
<accession>A0A194WBX8</accession>
<organism evidence="2 3">
    <name type="scientific">Cytospora mali</name>
    <name type="common">Apple Valsa canker fungus</name>
    <name type="synonym">Valsa mali</name>
    <dbReference type="NCBI Taxonomy" id="578113"/>
    <lineage>
        <taxon>Eukaryota</taxon>
        <taxon>Fungi</taxon>
        <taxon>Dikarya</taxon>
        <taxon>Ascomycota</taxon>
        <taxon>Pezizomycotina</taxon>
        <taxon>Sordariomycetes</taxon>
        <taxon>Sordariomycetidae</taxon>
        <taxon>Diaporthales</taxon>
        <taxon>Cytosporaceae</taxon>
        <taxon>Cytospora</taxon>
    </lineage>
</organism>
<proteinExistence type="predicted"/>
<dbReference type="EMBL" id="CM003108">
    <property type="protein sequence ID" value="KUI73909.1"/>
    <property type="molecule type" value="Genomic_DNA"/>
</dbReference>
<evidence type="ECO:0000313" key="2">
    <source>
        <dbReference type="EMBL" id="KUI73909.1"/>
    </source>
</evidence>
<evidence type="ECO:0000313" key="3">
    <source>
        <dbReference type="Proteomes" id="UP000078559"/>
    </source>
</evidence>
<dbReference type="AlphaFoldDB" id="A0A194WBX8"/>
<feature type="compositionally biased region" description="Polar residues" evidence="1">
    <location>
        <begin position="12"/>
        <end position="22"/>
    </location>
</feature>
<gene>
    <name evidence="2" type="ORF">VM1G_09609</name>
</gene>
<dbReference type="Proteomes" id="UP000078559">
    <property type="component" value="Chromosome 11"/>
</dbReference>
<feature type="region of interest" description="Disordered" evidence="1">
    <location>
        <begin position="1"/>
        <end position="22"/>
    </location>
</feature>
<name>A0A194WBX8_CYTMA</name>
<keyword evidence="3" id="KW-1185">Reference proteome</keyword>
<reference evidence="2" key="1">
    <citation type="submission" date="2014-12" db="EMBL/GenBank/DDBJ databases">
        <title>Genome Sequence of Valsa Canker Pathogens Uncovers a Specific Adaption of Colonization on Woody Bark.</title>
        <authorList>
            <person name="Yin Z."/>
            <person name="Liu H."/>
            <person name="Gao X."/>
            <person name="Li Z."/>
            <person name="Song N."/>
            <person name="Ke X."/>
            <person name="Dai Q."/>
            <person name="Wu Y."/>
            <person name="Sun Y."/>
            <person name="Xu J.-R."/>
            <person name="Kang Z.K."/>
            <person name="Wang L."/>
            <person name="Huang L."/>
        </authorList>
    </citation>
    <scope>NUCLEOTIDE SEQUENCE [LARGE SCALE GENOMIC DNA]</scope>
    <source>
        <strain evidence="2">03-8</strain>
    </source>
</reference>
<sequence>MPADPNLPKGGSNATIHDQRQSGVTTILEDFVRIPAGCNPSRRGREFQYHTHYSSGKPRRLSIGPGYMLAASGEGRPAAGGGL</sequence>
<evidence type="ECO:0000256" key="1">
    <source>
        <dbReference type="SAM" id="MobiDB-lite"/>
    </source>
</evidence>